<comment type="caution">
    <text evidence="1">The sequence shown here is derived from an EMBL/GenBank/DDBJ whole genome shotgun (WGS) entry which is preliminary data.</text>
</comment>
<gene>
    <name evidence="1" type="ORF">OSB04_024248</name>
</gene>
<dbReference type="Proteomes" id="UP001172457">
    <property type="component" value="Chromosome 6"/>
</dbReference>
<keyword evidence="2" id="KW-1185">Reference proteome</keyword>
<dbReference type="EMBL" id="JARYMX010000006">
    <property type="protein sequence ID" value="KAJ9544541.1"/>
    <property type="molecule type" value="Genomic_DNA"/>
</dbReference>
<accession>A0AA38SXH2</accession>
<reference evidence="1" key="1">
    <citation type="submission" date="2023-03" db="EMBL/GenBank/DDBJ databases">
        <title>Chromosome-scale reference genome and RAD-based genetic map of yellow starthistle (Centaurea solstitialis) reveal putative structural variation and QTLs associated with invader traits.</title>
        <authorList>
            <person name="Reatini B."/>
            <person name="Cang F.A."/>
            <person name="Jiang Q."/>
            <person name="Mckibben M.T.W."/>
            <person name="Barker M.S."/>
            <person name="Rieseberg L.H."/>
            <person name="Dlugosch K.M."/>
        </authorList>
    </citation>
    <scope>NUCLEOTIDE SEQUENCE</scope>
    <source>
        <strain evidence="1">CAN-66</strain>
        <tissue evidence="1">Leaf</tissue>
    </source>
</reference>
<protein>
    <submittedName>
        <fullName evidence="1">Uncharacterized protein</fullName>
    </submittedName>
</protein>
<name>A0AA38SXH2_9ASTR</name>
<evidence type="ECO:0000313" key="1">
    <source>
        <dbReference type="EMBL" id="KAJ9544541.1"/>
    </source>
</evidence>
<dbReference type="AlphaFoldDB" id="A0AA38SXH2"/>
<proteinExistence type="predicted"/>
<evidence type="ECO:0000313" key="2">
    <source>
        <dbReference type="Proteomes" id="UP001172457"/>
    </source>
</evidence>
<organism evidence="1 2">
    <name type="scientific">Centaurea solstitialis</name>
    <name type="common">yellow star-thistle</name>
    <dbReference type="NCBI Taxonomy" id="347529"/>
    <lineage>
        <taxon>Eukaryota</taxon>
        <taxon>Viridiplantae</taxon>
        <taxon>Streptophyta</taxon>
        <taxon>Embryophyta</taxon>
        <taxon>Tracheophyta</taxon>
        <taxon>Spermatophyta</taxon>
        <taxon>Magnoliopsida</taxon>
        <taxon>eudicotyledons</taxon>
        <taxon>Gunneridae</taxon>
        <taxon>Pentapetalae</taxon>
        <taxon>asterids</taxon>
        <taxon>campanulids</taxon>
        <taxon>Asterales</taxon>
        <taxon>Asteraceae</taxon>
        <taxon>Carduoideae</taxon>
        <taxon>Cardueae</taxon>
        <taxon>Centaureinae</taxon>
        <taxon>Centaurea</taxon>
    </lineage>
</organism>
<feature type="non-terminal residue" evidence="1">
    <location>
        <position position="1"/>
    </location>
</feature>
<sequence>MERSISVLKKKEVRVDVETGPYPELFLGKTRGCVCVFLRVWCKLKGRFDVLGEIDHRGSSVIAFLTQVWGCSITPLLSEMVVGTSFGVFPVAKSRISSEFEDNWGGLAMAKTHISFKCICGIFRPRPRGTGVLQNGIRAIGYDPVVPPGRLKGRAWLEVPISQEAQFCLV</sequence>